<evidence type="ECO:0000313" key="3">
    <source>
        <dbReference type="Proteomes" id="UP000001075"/>
    </source>
</evidence>
<evidence type="ECO:0000313" key="2">
    <source>
        <dbReference type="EMBL" id="EGW10328.1"/>
    </source>
</evidence>
<keyword evidence="1" id="KW-0732">Signal</keyword>
<feature type="chain" id="PRO_5003444716" evidence="1">
    <location>
        <begin position="18"/>
        <end position="51"/>
    </location>
</feature>
<name>G3HPM2_CRIGR</name>
<evidence type="ECO:0000256" key="1">
    <source>
        <dbReference type="SAM" id="SignalP"/>
    </source>
</evidence>
<organism evidence="2 3">
    <name type="scientific">Cricetulus griseus</name>
    <name type="common">Chinese hamster</name>
    <name type="synonym">Cricetulus barabensis griseus</name>
    <dbReference type="NCBI Taxonomy" id="10029"/>
    <lineage>
        <taxon>Eukaryota</taxon>
        <taxon>Metazoa</taxon>
        <taxon>Chordata</taxon>
        <taxon>Craniata</taxon>
        <taxon>Vertebrata</taxon>
        <taxon>Euteleostomi</taxon>
        <taxon>Mammalia</taxon>
        <taxon>Eutheria</taxon>
        <taxon>Euarchontoglires</taxon>
        <taxon>Glires</taxon>
        <taxon>Rodentia</taxon>
        <taxon>Myomorpha</taxon>
        <taxon>Muroidea</taxon>
        <taxon>Cricetidae</taxon>
        <taxon>Cricetinae</taxon>
        <taxon>Cricetulus</taxon>
    </lineage>
</organism>
<feature type="signal peptide" evidence="1">
    <location>
        <begin position="1"/>
        <end position="17"/>
    </location>
</feature>
<sequence>MRGRYFLFLFVPSYALSTFLVDLTEPCYHAVSSLPIYKICVTTLTYLTGML</sequence>
<dbReference type="Proteomes" id="UP000001075">
    <property type="component" value="Unassembled WGS sequence"/>
</dbReference>
<gene>
    <name evidence="2" type="ORF">I79_012737</name>
</gene>
<dbReference type="EMBL" id="JH000580">
    <property type="protein sequence ID" value="EGW10328.1"/>
    <property type="molecule type" value="Genomic_DNA"/>
</dbReference>
<reference evidence="3" key="1">
    <citation type="journal article" date="2011" name="Nat. Biotechnol.">
        <title>The genomic sequence of the Chinese hamster ovary (CHO)-K1 cell line.</title>
        <authorList>
            <person name="Xu X."/>
            <person name="Nagarajan H."/>
            <person name="Lewis N.E."/>
            <person name="Pan S."/>
            <person name="Cai Z."/>
            <person name="Liu X."/>
            <person name="Chen W."/>
            <person name="Xie M."/>
            <person name="Wang W."/>
            <person name="Hammond S."/>
            <person name="Andersen M.R."/>
            <person name="Neff N."/>
            <person name="Passarelli B."/>
            <person name="Koh W."/>
            <person name="Fan H.C."/>
            <person name="Wang J."/>
            <person name="Gui Y."/>
            <person name="Lee K.H."/>
            <person name="Betenbaugh M.J."/>
            <person name="Quake S.R."/>
            <person name="Famili I."/>
            <person name="Palsson B.O."/>
            <person name="Wang J."/>
        </authorList>
    </citation>
    <scope>NUCLEOTIDE SEQUENCE [LARGE SCALE GENOMIC DNA]</scope>
    <source>
        <strain evidence="3">CHO K1 cell line</strain>
    </source>
</reference>
<proteinExistence type="predicted"/>
<dbReference type="InParanoid" id="G3HPM2"/>
<accession>G3HPM2</accession>
<protein>
    <submittedName>
        <fullName evidence="2">Uncharacterized protein</fullName>
    </submittedName>
</protein>
<dbReference type="AlphaFoldDB" id="G3HPM2"/>